<evidence type="ECO:0008006" key="4">
    <source>
        <dbReference type="Google" id="ProtNLM"/>
    </source>
</evidence>
<dbReference type="Proteomes" id="UP000294530">
    <property type="component" value="Unassembled WGS sequence"/>
</dbReference>
<dbReference type="AlphaFoldDB" id="A0A976IH60"/>
<proteinExistence type="predicted"/>
<evidence type="ECO:0000256" key="1">
    <source>
        <dbReference type="SAM" id="SignalP"/>
    </source>
</evidence>
<keyword evidence="1" id="KW-0732">Signal</keyword>
<dbReference type="EMBL" id="SHOA02000015">
    <property type="protein sequence ID" value="TDH71669.1"/>
    <property type="molecule type" value="Genomic_DNA"/>
</dbReference>
<dbReference type="KEGG" id="blac:94344838"/>
<keyword evidence="3" id="KW-1185">Reference proteome</keyword>
<name>A0A976IH60_BRELC</name>
<protein>
    <recommendedName>
        <fullName evidence="4">Secreted RxLR effector</fullName>
    </recommendedName>
</protein>
<accession>A0A976IH60</accession>
<gene>
    <name evidence="2" type="ORF">CCR75_001062</name>
</gene>
<sequence>MPAMTDMLTIMWCLLLLLSVALLTCVKPGSWDATTDATVESQVHRRVRLTTNSSVGQEPGYNEERLPTILKLITNSLPWKASLQGKIAKAIESFNFADPPKHIESLIREVLKASSSNPNNELLQLFNDLKKQMTTSYLIRAGLDFYVSKSEFSNDFGTFLSRIWTAEDNKNLDLTIGDLAALLANIDESFTAHPLCPILVNCLEYKANAKLDRFEEGLINKAQNRKELTSTEEWTDKLLTAQRSSSSFKDVYVKAGLRDPLDKALSTNQVFRLWAALVWRHTSTVPGQKKSFSTFIVNVTSLKKDKLAAINLLSKQELRPYLARPIMKSGSVPLKTDLSENEHLVLINLARVLWKEDMNDDWASGYLLAARLSASAEVTLKFRAILDPTLHDWELLG</sequence>
<reference evidence="2 3" key="1">
    <citation type="journal article" date="2021" name="Genome Biol.">
        <title>AFLAP: assembly-free linkage analysis pipeline using k-mers from genome sequencing data.</title>
        <authorList>
            <person name="Fletcher K."/>
            <person name="Zhang L."/>
            <person name="Gil J."/>
            <person name="Han R."/>
            <person name="Cavanaugh K."/>
            <person name="Michelmore R."/>
        </authorList>
    </citation>
    <scope>NUCLEOTIDE SEQUENCE [LARGE SCALE GENOMIC DNA]</scope>
    <source>
        <strain evidence="2 3">SF5</strain>
    </source>
</reference>
<dbReference type="GeneID" id="94344838"/>
<dbReference type="RefSeq" id="XP_067821168.1">
    <property type="nucleotide sequence ID" value="XM_067959167.1"/>
</dbReference>
<feature type="chain" id="PRO_5036962699" description="Secreted RxLR effector" evidence="1">
    <location>
        <begin position="29"/>
        <end position="397"/>
    </location>
</feature>
<evidence type="ECO:0000313" key="2">
    <source>
        <dbReference type="EMBL" id="TDH71669.1"/>
    </source>
</evidence>
<comment type="caution">
    <text evidence="2">The sequence shown here is derived from an EMBL/GenBank/DDBJ whole genome shotgun (WGS) entry which is preliminary data.</text>
</comment>
<evidence type="ECO:0000313" key="3">
    <source>
        <dbReference type="Proteomes" id="UP000294530"/>
    </source>
</evidence>
<feature type="signal peptide" evidence="1">
    <location>
        <begin position="1"/>
        <end position="28"/>
    </location>
</feature>
<organism evidence="2 3">
    <name type="scientific">Bremia lactucae</name>
    <name type="common">Lettuce downy mildew</name>
    <dbReference type="NCBI Taxonomy" id="4779"/>
    <lineage>
        <taxon>Eukaryota</taxon>
        <taxon>Sar</taxon>
        <taxon>Stramenopiles</taxon>
        <taxon>Oomycota</taxon>
        <taxon>Peronosporomycetes</taxon>
        <taxon>Peronosporales</taxon>
        <taxon>Peronosporaceae</taxon>
        <taxon>Bremia</taxon>
    </lineage>
</organism>